<name>A0A9D4JNQ1_DREPO</name>
<accession>A0A9D4JNQ1</accession>
<comment type="caution">
    <text evidence="1">The sequence shown here is derived from an EMBL/GenBank/DDBJ whole genome shotgun (WGS) entry which is preliminary data.</text>
</comment>
<organism evidence="1 2">
    <name type="scientific">Dreissena polymorpha</name>
    <name type="common">Zebra mussel</name>
    <name type="synonym">Mytilus polymorpha</name>
    <dbReference type="NCBI Taxonomy" id="45954"/>
    <lineage>
        <taxon>Eukaryota</taxon>
        <taxon>Metazoa</taxon>
        <taxon>Spiralia</taxon>
        <taxon>Lophotrochozoa</taxon>
        <taxon>Mollusca</taxon>
        <taxon>Bivalvia</taxon>
        <taxon>Autobranchia</taxon>
        <taxon>Heteroconchia</taxon>
        <taxon>Euheterodonta</taxon>
        <taxon>Imparidentia</taxon>
        <taxon>Neoheterodontei</taxon>
        <taxon>Myida</taxon>
        <taxon>Dreissenoidea</taxon>
        <taxon>Dreissenidae</taxon>
        <taxon>Dreissena</taxon>
    </lineage>
</organism>
<protein>
    <submittedName>
        <fullName evidence="1">Uncharacterized protein</fullName>
    </submittedName>
</protein>
<dbReference type="AlphaFoldDB" id="A0A9D4JNQ1"/>
<keyword evidence="2" id="KW-1185">Reference proteome</keyword>
<dbReference type="EMBL" id="JAIWYP010000006">
    <property type="protein sequence ID" value="KAH3815418.1"/>
    <property type="molecule type" value="Genomic_DNA"/>
</dbReference>
<evidence type="ECO:0000313" key="2">
    <source>
        <dbReference type="Proteomes" id="UP000828390"/>
    </source>
</evidence>
<evidence type="ECO:0000313" key="1">
    <source>
        <dbReference type="EMBL" id="KAH3815418.1"/>
    </source>
</evidence>
<gene>
    <name evidence="1" type="ORF">DPMN_143941</name>
</gene>
<sequence length="74" mass="8711">MPKRQANVLTRRQKGPWQIFDRDRKLLCGLGEQRIYSTTKIGERRLKSTTKCGEQRLKYQTQVGVQRINGINTY</sequence>
<reference evidence="1" key="1">
    <citation type="journal article" date="2019" name="bioRxiv">
        <title>The Genome of the Zebra Mussel, Dreissena polymorpha: A Resource for Invasive Species Research.</title>
        <authorList>
            <person name="McCartney M.A."/>
            <person name="Auch B."/>
            <person name="Kono T."/>
            <person name="Mallez S."/>
            <person name="Zhang Y."/>
            <person name="Obille A."/>
            <person name="Becker A."/>
            <person name="Abrahante J.E."/>
            <person name="Garbe J."/>
            <person name="Badalamenti J.P."/>
            <person name="Herman A."/>
            <person name="Mangelson H."/>
            <person name="Liachko I."/>
            <person name="Sullivan S."/>
            <person name="Sone E.D."/>
            <person name="Koren S."/>
            <person name="Silverstein K.A.T."/>
            <person name="Beckman K.B."/>
            <person name="Gohl D.M."/>
        </authorList>
    </citation>
    <scope>NUCLEOTIDE SEQUENCE</scope>
    <source>
        <strain evidence="1">Duluth1</strain>
        <tissue evidence="1">Whole animal</tissue>
    </source>
</reference>
<reference evidence="1" key="2">
    <citation type="submission" date="2020-11" db="EMBL/GenBank/DDBJ databases">
        <authorList>
            <person name="McCartney M.A."/>
            <person name="Auch B."/>
            <person name="Kono T."/>
            <person name="Mallez S."/>
            <person name="Becker A."/>
            <person name="Gohl D.M."/>
            <person name="Silverstein K.A.T."/>
            <person name="Koren S."/>
            <person name="Bechman K.B."/>
            <person name="Herman A."/>
            <person name="Abrahante J.E."/>
            <person name="Garbe J."/>
        </authorList>
    </citation>
    <scope>NUCLEOTIDE SEQUENCE</scope>
    <source>
        <strain evidence="1">Duluth1</strain>
        <tissue evidence="1">Whole animal</tissue>
    </source>
</reference>
<proteinExistence type="predicted"/>
<dbReference type="Proteomes" id="UP000828390">
    <property type="component" value="Unassembled WGS sequence"/>
</dbReference>